<evidence type="ECO:0000256" key="1">
    <source>
        <dbReference type="SAM" id="Phobius"/>
    </source>
</evidence>
<organism evidence="3">
    <name type="scientific">Brassica napus</name>
    <name type="common">Rape</name>
    <dbReference type="NCBI Taxonomy" id="3708"/>
    <lineage>
        <taxon>Eukaryota</taxon>
        <taxon>Viridiplantae</taxon>
        <taxon>Streptophyta</taxon>
        <taxon>Embryophyta</taxon>
        <taxon>Tracheophyta</taxon>
        <taxon>Spermatophyta</taxon>
        <taxon>Magnoliopsida</taxon>
        <taxon>eudicotyledons</taxon>
        <taxon>Gunneridae</taxon>
        <taxon>Pentapetalae</taxon>
        <taxon>rosids</taxon>
        <taxon>malvids</taxon>
        <taxon>Brassicales</taxon>
        <taxon>Brassicaceae</taxon>
        <taxon>Brassiceae</taxon>
        <taxon>Brassica</taxon>
    </lineage>
</organism>
<reference evidence="3" key="2">
    <citation type="submission" date="2014-06" db="EMBL/GenBank/DDBJ databases">
        <authorList>
            <person name="Genoscope - CEA"/>
        </authorList>
    </citation>
    <scope>NUCLEOTIDE SEQUENCE</scope>
</reference>
<protein>
    <submittedName>
        <fullName evidence="2">(rape) hypothetical protein</fullName>
    </submittedName>
    <submittedName>
        <fullName evidence="3">BnaCnng71400D protein</fullName>
    </submittedName>
</protein>
<dbReference type="PANTHER" id="PTHR36322:SF3">
    <property type="entry name" value="TRANSMEMBRANE PROTEIN"/>
    <property type="match status" value="1"/>
</dbReference>
<gene>
    <name evidence="3" type="primary">BnaCnng71400D</name>
    <name evidence="2" type="ORF">DARMORV10_C06P11140.1</name>
    <name evidence="3" type="ORF">GSBRNA2T00011395001</name>
</gene>
<evidence type="ECO:0000313" key="2">
    <source>
        <dbReference type="EMBL" id="CAF2056304.1"/>
    </source>
</evidence>
<keyword evidence="1" id="KW-0812">Transmembrane</keyword>
<dbReference type="AlphaFoldDB" id="A0A078JWH4"/>
<dbReference type="PaxDb" id="3708-A0A078JWH4"/>
<dbReference type="EMBL" id="HG994370">
    <property type="protein sequence ID" value="CAF2056304.1"/>
    <property type="molecule type" value="Genomic_DNA"/>
</dbReference>
<feature type="transmembrane region" description="Helical" evidence="1">
    <location>
        <begin position="112"/>
        <end position="133"/>
    </location>
</feature>
<evidence type="ECO:0000313" key="3">
    <source>
        <dbReference type="EMBL" id="CDY71119.1"/>
    </source>
</evidence>
<dbReference type="Gramene" id="CDY71119">
    <property type="protein sequence ID" value="CDY71119"/>
    <property type="gene ID" value="GSBRNA2T00011395001"/>
</dbReference>
<sequence length="216" mass="24319">MVGKDELCYGQFGRLIMVPAETPFRTNAGRSGTRLGPSDRYGWMDEPRLNCSERPDVHAELVPCTDPWTGAHQRSLAHDDLCISVNSGHESPSAVVIMLTDVFWLRTRRSRIVFFLICSPLLIPLLCASIPLLCAAEIFSRLRNRHPWFAKSADEDDLRLQRCEEGCNCGGSGPEEAGLLQRYLEDQLILVRSVYGCGEEEDQNRDPDQNRILLLS</sequence>
<reference evidence="3" key="1">
    <citation type="journal article" date="2014" name="Science">
        <title>Plant genetics. Early allopolyploid evolution in the post-Neolithic Brassica napus oilseed genome.</title>
        <authorList>
            <person name="Chalhoub B."/>
            <person name="Denoeud F."/>
            <person name="Liu S."/>
            <person name="Parkin I.A."/>
            <person name="Tang H."/>
            <person name="Wang X."/>
            <person name="Chiquet J."/>
            <person name="Belcram H."/>
            <person name="Tong C."/>
            <person name="Samans B."/>
            <person name="Correa M."/>
            <person name="Da Silva C."/>
            <person name="Just J."/>
            <person name="Falentin C."/>
            <person name="Koh C.S."/>
            <person name="Le Clainche I."/>
            <person name="Bernard M."/>
            <person name="Bento P."/>
            <person name="Noel B."/>
            <person name="Labadie K."/>
            <person name="Alberti A."/>
            <person name="Charles M."/>
            <person name="Arnaud D."/>
            <person name="Guo H."/>
            <person name="Daviaud C."/>
            <person name="Alamery S."/>
            <person name="Jabbari K."/>
            <person name="Zhao M."/>
            <person name="Edger P.P."/>
            <person name="Chelaifa H."/>
            <person name="Tack D."/>
            <person name="Lassalle G."/>
            <person name="Mestiri I."/>
            <person name="Schnel N."/>
            <person name="Le Paslier M.C."/>
            <person name="Fan G."/>
            <person name="Renault V."/>
            <person name="Bayer P.E."/>
            <person name="Golicz A.A."/>
            <person name="Manoli S."/>
            <person name="Lee T.H."/>
            <person name="Thi V.H."/>
            <person name="Chalabi S."/>
            <person name="Hu Q."/>
            <person name="Fan C."/>
            <person name="Tollenaere R."/>
            <person name="Lu Y."/>
            <person name="Battail C."/>
            <person name="Shen J."/>
            <person name="Sidebottom C.H."/>
            <person name="Wang X."/>
            <person name="Canaguier A."/>
            <person name="Chauveau A."/>
            <person name="Berard A."/>
            <person name="Deniot G."/>
            <person name="Guan M."/>
            <person name="Liu Z."/>
            <person name="Sun F."/>
            <person name="Lim Y.P."/>
            <person name="Lyons E."/>
            <person name="Town C.D."/>
            <person name="Bancroft I."/>
            <person name="Wang X."/>
            <person name="Meng J."/>
            <person name="Ma J."/>
            <person name="Pires J.C."/>
            <person name="King G.J."/>
            <person name="Brunel D."/>
            <person name="Delourme R."/>
            <person name="Renard M."/>
            <person name="Aury J.M."/>
            <person name="Adams K.L."/>
            <person name="Batley J."/>
            <person name="Snowdon R.J."/>
            <person name="Tost J."/>
            <person name="Edwards D."/>
            <person name="Zhou Y."/>
            <person name="Hua W."/>
            <person name="Sharpe A.G."/>
            <person name="Paterson A.H."/>
            <person name="Guan C."/>
            <person name="Wincker P."/>
        </authorList>
    </citation>
    <scope>NUCLEOTIDE SEQUENCE [LARGE SCALE GENOMIC DNA]</scope>
</reference>
<accession>A0A078JWH4</accession>
<dbReference type="EMBL" id="LK044558">
    <property type="protein sequence ID" value="CDY71119.1"/>
    <property type="molecule type" value="Genomic_DNA"/>
</dbReference>
<proteinExistence type="predicted"/>
<dbReference type="PANTHER" id="PTHR36322">
    <property type="entry name" value="TRANSMEMBRANE PROTEIN"/>
    <property type="match status" value="1"/>
</dbReference>
<keyword evidence="1" id="KW-0472">Membrane</keyword>
<dbReference type="Proteomes" id="UP001295469">
    <property type="component" value="Chromosome C06"/>
</dbReference>
<name>A0A078JWH4_BRANA</name>
<dbReference type="OMA" id="DELCYGQ"/>
<keyword evidence="1" id="KW-1133">Transmembrane helix</keyword>
<reference evidence="2" key="3">
    <citation type="submission" date="2021-01" db="EMBL/GenBank/DDBJ databases">
        <authorList>
            <consortium name="Genoscope - CEA"/>
            <person name="William W."/>
        </authorList>
    </citation>
    <scope>NUCLEOTIDE SEQUENCE</scope>
</reference>